<keyword evidence="1" id="KW-1133">Transmembrane helix</keyword>
<protein>
    <submittedName>
        <fullName evidence="2">Uncharacterized protein</fullName>
    </submittedName>
</protein>
<proteinExistence type="predicted"/>
<accession>A0A1X7LIP9</accession>
<evidence type="ECO:0000313" key="2">
    <source>
        <dbReference type="EMBL" id="SMG53407.1"/>
    </source>
</evidence>
<reference evidence="2 3" key="1">
    <citation type="submission" date="2017-04" db="EMBL/GenBank/DDBJ databases">
        <authorList>
            <person name="Afonso C.L."/>
            <person name="Miller P.J."/>
            <person name="Scott M.A."/>
            <person name="Spackman E."/>
            <person name="Goraichik I."/>
            <person name="Dimitrov K.M."/>
            <person name="Suarez D.L."/>
            <person name="Swayne D.E."/>
        </authorList>
    </citation>
    <scope>NUCLEOTIDE SEQUENCE [LARGE SCALE GENOMIC DNA]</scope>
    <source>
        <strain evidence="2 3">11</strain>
    </source>
</reference>
<dbReference type="EMBL" id="FXAZ01000005">
    <property type="protein sequence ID" value="SMG53407.1"/>
    <property type="molecule type" value="Genomic_DNA"/>
</dbReference>
<feature type="transmembrane region" description="Helical" evidence="1">
    <location>
        <begin position="21"/>
        <end position="44"/>
    </location>
</feature>
<sequence length="45" mass="5141">MSVKRVKPTMSHKQQEEVNRSALKWVVGSLGFIVLVLIVLMVLYL</sequence>
<dbReference type="RefSeq" id="WP_176228965.1">
    <property type="nucleotide sequence ID" value="NZ_FXAZ01000005.1"/>
</dbReference>
<dbReference type="AlphaFoldDB" id="A0A1X7LIP9"/>
<organism evidence="2 3">
    <name type="scientific">Paenibacillus aquistagni</name>
    <dbReference type="NCBI Taxonomy" id="1852522"/>
    <lineage>
        <taxon>Bacteria</taxon>
        <taxon>Bacillati</taxon>
        <taxon>Bacillota</taxon>
        <taxon>Bacilli</taxon>
        <taxon>Bacillales</taxon>
        <taxon>Paenibacillaceae</taxon>
        <taxon>Paenibacillus</taxon>
    </lineage>
</organism>
<gene>
    <name evidence="2" type="ORF">SAMN06295960_3495</name>
</gene>
<evidence type="ECO:0000256" key="1">
    <source>
        <dbReference type="SAM" id="Phobius"/>
    </source>
</evidence>
<keyword evidence="1" id="KW-0812">Transmembrane</keyword>
<name>A0A1X7LIP9_9BACL</name>
<keyword evidence="3" id="KW-1185">Reference proteome</keyword>
<dbReference type="Proteomes" id="UP000193834">
    <property type="component" value="Unassembled WGS sequence"/>
</dbReference>
<keyword evidence="1" id="KW-0472">Membrane</keyword>
<evidence type="ECO:0000313" key="3">
    <source>
        <dbReference type="Proteomes" id="UP000193834"/>
    </source>
</evidence>